<evidence type="ECO:0000256" key="5">
    <source>
        <dbReference type="ARBA" id="ARBA00035202"/>
    </source>
</evidence>
<dbReference type="GO" id="GO:0003735">
    <property type="term" value="F:structural constituent of ribosome"/>
    <property type="evidence" value="ECO:0007669"/>
    <property type="project" value="TreeGrafter"/>
</dbReference>
<dbReference type="GO" id="GO:0070180">
    <property type="term" value="F:large ribosomal subunit rRNA binding"/>
    <property type="evidence" value="ECO:0007669"/>
    <property type="project" value="TreeGrafter"/>
</dbReference>
<name>A0A7T8JWN4_CALRO</name>
<feature type="non-terminal residue" evidence="7">
    <location>
        <position position="88"/>
    </location>
</feature>
<dbReference type="GO" id="GO:0000027">
    <property type="term" value="P:ribosomal large subunit assembly"/>
    <property type="evidence" value="ECO:0007669"/>
    <property type="project" value="TreeGrafter"/>
</dbReference>
<dbReference type="GO" id="GO:0022625">
    <property type="term" value="C:cytosolic large ribosomal subunit"/>
    <property type="evidence" value="ECO:0007669"/>
    <property type="project" value="TreeGrafter"/>
</dbReference>
<protein>
    <recommendedName>
        <fullName evidence="5">Large ribosomal subunit protein uL10</fullName>
    </recommendedName>
    <alternativeName>
        <fullName evidence="6">60S acidic ribosomal protein P0</fullName>
    </alternativeName>
</protein>
<keyword evidence="8" id="KW-1185">Reference proteome</keyword>
<keyword evidence="3 7" id="KW-0689">Ribosomal protein</keyword>
<evidence type="ECO:0000313" key="7">
    <source>
        <dbReference type="EMBL" id="QQP36896.1"/>
    </source>
</evidence>
<dbReference type="PANTHER" id="PTHR45699:SF3">
    <property type="entry name" value="LARGE RIBOSOMAL SUBUNIT PROTEIN UL10"/>
    <property type="match status" value="1"/>
</dbReference>
<sequence>MEGVASVAAVSLQIGYPTLASVPHSIANGMKNLMAVAAVTDITFKEVETLKEYLKDPSKLRPPHLLPLPEVEPLLRLLPLPRLRNPKR</sequence>
<gene>
    <name evidence="7" type="ORF">FKW44_022130</name>
</gene>
<evidence type="ECO:0000256" key="2">
    <source>
        <dbReference type="ARBA" id="ARBA00008889"/>
    </source>
</evidence>
<dbReference type="InterPro" id="IPR050323">
    <property type="entry name" value="Ribosomal_protein_uL10"/>
</dbReference>
<dbReference type="AlphaFoldDB" id="A0A7T8JWN4"/>
<reference evidence="8" key="1">
    <citation type="submission" date="2021-01" db="EMBL/GenBank/DDBJ databases">
        <title>Caligus Genome Assembly.</title>
        <authorList>
            <person name="Gallardo-Escarate C."/>
        </authorList>
    </citation>
    <scope>NUCLEOTIDE SEQUENCE [LARGE SCALE GENOMIC DNA]</scope>
</reference>
<dbReference type="GO" id="GO:0002181">
    <property type="term" value="P:cytoplasmic translation"/>
    <property type="evidence" value="ECO:0007669"/>
    <property type="project" value="TreeGrafter"/>
</dbReference>
<accession>A0A7T8JWN4</accession>
<dbReference type="OrthoDB" id="10259902at2759"/>
<keyword evidence="4" id="KW-0687">Ribonucleoprotein</keyword>
<comment type="function">
    <text evidence="1">Ribosomal protein P0 is the functional equivalent of E.coli protein L10.</text>
</comment>
<proteinExistence type="inferred from homology"/>
<comment type="similarity">
    <text evidence="2">Belongs to the universal ribosomal protein uL10 family.</text>
</comment>
<evidence type="ECO:0000313" key="8">
    <source>
        <dbReference type="Proteomes" id="UP000595437"/>
    </source>
</evidence>
<evidence type="ECO:0000256" key="3">
    <source>
        <dbReference type="ARBA" id="ARBA00022980"/>
    </source>
</evidence>
<evidence type="ECO:0000256" key="1">
    <source>
        <dbReference type="ARBA" id="ARBA00002200"/>
    </source>
</evidence>
<organism evidence="7 8">
    <name type="scientific">Caligus rogercresseyi</name>
    <name type="common">Sea louse</name>
    <dbReference type="NCBI Taxonomy" id="217165"/>
    <lineage>
        <taxon>Eukaryota</taxon>
        <taxon>Metazoa</taxon>
        <taxon>Ecdysozoa</taxon>
        <taxon>Arthropoda</taxon>
        <taxon>Crustacea</taxon>
        <taxon>Multicrustacea</taxon>
        <taxon>Hexanauplia</taxon>
        <taxon>Copepoda</taxon>
        <taxon>Siphonostomatoida</taxon>
        <taxon>Caligidae</taxon>
        <taxon>Caligus</taxon>
    </lineage>
</organism>
<dbReference type="PANTHER" id="PTHR45699">
    <property type="entry name" value="60S ACIDIC RIBOSOMAL PROTEIN P0"/>
    <property type="match status" value="1"/>
</dbReference>
<evidence type="ECO:0000256" key="6">
    <source>
        <dbReference type="ARBA" id="ARBA00035444"/>
    </source>
</evidence>
<evidence type="ECO:0000256" key="4">
    <source>
        <dbReference type="ARBA" id="ARBA00023274"/>
    </source>
</evidence>
<dbReference type="Proteomes" id="UP000595437">
    <property type="component" value="Chromosome 16"/>
</dbReference>
<dbReference type="EMBL" id="CP045905">
    <property type="protein sequence ID" value="QQP36896.1"/>
    <property type="molecule type" value="Genomic_DNA"/>
</dbReference>